<evidence type="ECO:0000259" key="5">
    <source>
        <dbReference type="SMART" id="SM00847"/>
    </source>
</evidence>
<dbReference type="InterPro" id="IPR007502">
    <property type="entry name" value="Helicase-assoc_dom"/>
</dbReference>
<dbReference type="GO" id="GO:0003723">
    <property type="term" value="F:RNA binding"/>
    <property type="evidence" value="ECO:0007669"/>
    <property type="project" value="TreeGrafter"/>
</dbReference>
<dbReference type="PANTHER" id="PTHR18934">
    <property type="entry name" value="ATP-DEPENDENT RNA HELICASE"/>
    <property type="match status" value="1"/>
</dbReference>
<keyword evidence="7" id="KW-1185">Reference proteome</keyword>
<evidence type="ECO:0000256" key="3">
    <source>
        <dbReference type="ARBA" id="ARBA00022806"/>
    </source>
</evidence>
<keyword evidence="4" id="KW-0067">ATP-binding</keyword>
<dbReference type="GO" id="GO:0004386">
    <property type="term" value="F:helicase activity"/>
    <property type="evidence" value="ECO:0007669"/>
    <property type="project" value="UniProtKB-KW"/>
</dbReference>
<dbReference type="AlphaFoldDB" id="A0AAD6EIH5"/>
<dbReference type="GeneID" id="81584030"/>
<evidence type="ECO:0000256" key="1">
    <source>
        <dbReference type="ARBA" id="ARBA00022741"/>
    </source>
</evidence>
<dbReference type="PANTHER" id="PTHR18934:SF99">
    <property type="entry name" value="ATP-DEPENDENT RNA HELICASE DHX37-RELATED"/>
    <property type="match status" value="1"/>
</dbReference>
<dbReference type="SMART" id="SM00847">
    <property type="entry name" value="HA2"/>
    <property type="match status" value="1"/>
</dbReference>
<evidence type="ECO:0000313" key="6">
    <source>
        <dbReference type="EMBL" id="KAJ5617616.1"/>
    </source>
</evidence>
<keyword evidence="1" id="KW-0547">Nucleotide-binding</keyword>
<keyword evidence="3" id="KW-0347">Helicase</keyword>
<dbReference type="EMBL" id="JAQJAE010000001">
    <property type="protein sequence ID" value="KAJ5617616.1"/>
    <property type="molecule type" value="Genomic_DNA"/>
</dbReference>
<evidence type="ECO:0000313" key="7">
    <source>
        <dbReference type="Proteomes" id="UP001213799"/>
    </source>
</evidence>
<keyword evidence="2" id="KW-0378">Hydrolase</keyword>
<evidence type="ECO:0000256" key="2">
    <source>
        <dbReference type="ARBA" id="ARBA00022801"/>
    </source>
</evidence>
<sequence>MDTTSHSNLEPACLHVKRATSGTSISIAELFAQTYKPPREINVRAAVDDLKGLQLLDEQEELTTLGHALVDLIMDPCFGKMVALGIIFQCLDPMLILASLGWNANLFSNMLSSPDPDPAWVNHSFVLSTSRATM</sequence>
<dbReference type="GO" id="GO:0016787">
    <property type="term" value="F:hydrolase activity"/>
    <property type="evidence" value="ECO:0007669"/>
    <property type="project" value="UniProtKB-KW"/>
</dbReference>
<dbReference type="Gene3D" id="1.20.120.1080">
    <property type="match status" value="1"/>
</dbReference>
<reference evidence="6" key="1">
    <citation type="journal article" date="2023" name="IMA Fungus">
        <title>Comparative genomic study of the Penicillium genus elucidates a diverse pangenome and 15 lateral gene transfer events.</title>
        <authorList>
            <person name="Petersen C."/>
            <person name="Sorensen T."/>
            <person name="Nielsen M.R."/>
            <person name="Sondergaard T.E."/>
            <person name="Sorensen J.L."/>
            <person name="Fitzpatrick D.A."/>
            <person name="Frisvad J.C."/>
            <person name="Nielsen K.L."/>
        </authorList>
    </citation>
    <scope>NUCLEOTIDE SEQUENCE</scope>
    <source>
        <strain evidence="6">IBT 12815</strain>
    </source>
</reference>
<organism evidence="6 7">
    <name type="scientific">Penicillium hordei</name>
    <dbReference type="NCBI Taxonomy" id="40994"/>
    <lineage>
        <taxon>Eukaryota</taxon>
        <taxon>Fungi</taxon>
        <taxon>Dikarya</taxon>
        <taxon>Ascomycota</taxon>
        <taxon>Pezizomycotina</taxon>
        <taxon>Eurotiomycetes</taxon>
        <taxon>Eurotiomycetidae</taxon>
        <taxon>Eurotiales</taxon>
        <taxon>Aspergillaceae</taxon>
        <taxon>Penicillium</taxon>
    </lineage>
</organism>
<dbReference type="RefSeq" id="XP_056758783.1">
    <property type="nucleotide sequence ID" value="XM_056893788.1"/>
</dbReference>
<dbReference type="GO" id="GO:0005524">
    <property type="term" value="F:ATP binding"/>
    <property type="evidence" value="ECO:0007669"/>
    <property type="project" value="UniProtKB-KW"/>
</dbReference>
<name>A0AAD6EIH5_9EURO</name>
<comment type="caution">
    <text evidence="6">The sequence shown here is derived from an EMBL/GenBank/DDBJ whole genome shotgun (WGS) entry which is preliminary data.</text>
</comment>
<accession>A0AAD6EIH5</accession>
<dbReference type="Proteomes" id="UP001213799">
    <property type="component" value="Unassembled WGS sequence"/>
</dbReference>
<reference evidence="6" key="2">
    <citation type="submission" date="2023-01" db="EMBL/GenBank/DDBJ databases">
        <authorList>
            <person name="Petersen C."/>
        </authorList>
    </citation>
    <scope>NUCLEOTIDE SEQUENCE</scope>
    <source>
        <strain evidence="6">IBT 12815</strain>
    </source>
</reference>
<gene>
    <name evidence="6" type="ORF">N7537_002730</name>
</gene>
<evidence type="ECO:0000256" key="4">
    <source>
        <dbReference type="ARBA" id="ARBA00022840"/>
    </source>
</evidence>
<proteinExistence type="predicted"/>
<protein>
    <recommendedName>
        <fullName evidence="5">Helicase-associated domain-containing protein</fullName>
    </recommendedName>
</protein>
<feature type="domain" description="Helicase-associated" evidence="5">
    <location>
        <begin position="45"/>
        <end position="134"/>
    </location>
</feature>